<reference evidence="2 3" key="1">
    <citation type="journal article" date="2016" name="Mol. Biol. Evol.">
        <title>Comparative Genomics of Early-Diverging Mushroom-Forming Fungi Provides Insights into the Origins of Lignocellulose Decay Capabilities.</title>
        <authorList>
            <person name="Nagy L.G."/>
            <person name="Riley R."/>
            <person name="Tritt A."/>
            <person name="Adam C."/>
            <person name="Daum C."/>
            <person name="Floudas D."/>
            <person name="Sun H."/>
            <person name="Yadav J.S."/>
            <person name="Pangilinan J."/>
            <person name="Larsson K.H."/>
            <person name="Matsuura K."/>
            <person name="Barry K."/>
            <person name="Labutti K."/>
            <person name="Kuo R."/>
            <person name="Ohm R.A."/>
            <person name="Bhattacharya S.S."/>
            <person name="Shirouzu T."/>
            <person name="Yoshinaga Y."/>
            <person name="Martin F.M."/>
            <person name="Grigoriev I.V."/>
            <person name="Hibbett D.S."/>
        </authorList>
    </citation>
    <scope>NUCLEOTIDE SEQUENCE [LARGE SCALE GENOMIC DNA]</scope>
    <source>
        <strain evidence="2 3">HHB12029</strain>
    </source>
</reference>
<keyword evidence="3" id="KW-1185">Reference proteome</keyword>
<gene>
    <name evidence="2" type="ORF">EXIGLDRAFT_717348</name>
</gene>
<name>A0A165IGK0_EXIGL</name>
<dbReference type="InParanoid" id="A0A165IGK0"/>
<keyword evidence="1" id="KW-0472">Membrane</keyword>
<proteinExistence type="predicted"/>
<keyword evidence="1" id="KW-1133">Transmembrane helix</keyword>
<feature type="transmembrane region" description="Helical" evidence="1">
    <location>
        <begin position="12"/>
        <end position="28"/>
    </location>
</feature>
<protein>
    <submittedName>
        <fullName evidence="2">Uncharacterized protein</fullName>
    </submittedName>
</protein>
<evidence type="ECO:0000256" key="1">
    <source>
        <dbReference type="SAM" id="Phobius"/>
    </source>
</evidence>
<dbReference type="AlphaFoldDB" id="A0A165IGK0"/>
<evidence type="ECO:0000313" key="3">
    <source>
        <dbReference type="Proteomes" id="UP000077266"/>
    </source>
</evidence>
<sequence length="84" mass="9288">MMLGYPDFGWPLLLLVASILPCAIMTIPEQRTALQIKRVPLSEKSEHHRREGSWSAAIVGGRAFELPESVTTLKLRPQGGTQCT</sequence>
<dbReference type="Proteomes" id="UP000077266">
    <property type="component" value="Unassembled WGS sequence"/>
</dbReference>
<dbReference type="EMBL" id="KV425991">
    <property type="protein sequence ID" value="KZV93374.1"/>
    <property type="molecule type" value="Genomic_DNA"/>
</dbReference>
<evidence type="ECO:0000313" key="2">
    <source>
        <dbReference type="EMBL" id="KZV93374.1"/>
    </source>
</evidence>
<organism evidence="2 3">
    <name type="scientific">Exidia glandulosa HHB12029</name>
    <dbReference type="NCBI Taxonomy" id="1314781"/>
    <lineage>
        <taxon>Eukaryota</taxon>
        <taxon>Fungi</taxon>
        <taxon>Dikarya</taxon>
        <taxon>Basidiomycota</taxon>
        <taxon>Agaricomycotina</taxon>
        <taxon>Agaricomycetes</taxon>
        <taxon>Auriculariales</taxon>
        <taxon>Exidiaceae</taxon>
        <taxon>Exidia</taxon>
    </lineage>
</organism>
<accession>A0A165IGK0</accession>
<keyword evidence="1" id="KW-0812">Transmembrane</keyword>